<dbReference type="Proteomes" id="UP000712007">
    <property type="component" value="Unassembled WGS sequence"/>
</dbReference>
<dbReference type="SUPFAM" id="SSF55729">
    <property type="entry name" value="Acyl-CoA N-acyltransferases (Nat)"/>
    <property type="match status" value="1"/>
</dbReference>
<gene>
    <name evidence="5" type="ORF">IAC51_09185</name>
</gene>
<dbReference type="Pfam" id="PF13302">
    <property type="entry name" value="Acetyltransf_3"/>
    <property type="match status" value="1"/>
</dbReference>
<keyword evidence="1" id="KW-0808">Transferase</keyword>
<evidence type="ECO:0000313" key="6">
    <source>
        <dbReference type="Proteomes" id="UP000712007"/>
    </source>
</evidence>
<evidence type="ECO:0000256" key="3">
    <source>
        <dbReference type="ARBA" id="ARBA00038502"/>
    </source>
</evidence>
<organism evidence="5 6">
    <name type="scientific">Candidatus Aphodosoma intestinipullorum</name>
    <dbReference type="NCBI Taxonomy" id="2840674"/>
    <lineage>
        <taxon>Bacteria</taxon>
        <taxon>Pseudomonadati</taxon>
        <taxon>Bacteroidota</taxon>
        <taxon>Bacteroidia</taxon>
        <taxon>Bacteroidales</taxon>
        <taxon>Candidatus Aphodosoma</taxon>
    </lineage>
</organism>
<keyword evidence="2" id="KW-0012">Acyltransferase</keyword>
<dbReference type="PANTHER" id="PTHR43792:SF8">
    <property type="entry name" value="[RIBOSOMAL PROTEIN US5]-ALANINE N-ACETYLTRANSFERASE"/>
    <property type="match status" value="1"/>
</dbReference>
<dbReference type="InterPro" id="IPR016181">
    <property type="entry name" value="Acyl_CoA_acyltransferase"/>
</dbReference>
<dbReference type="Gene3D" id="3.40.630.30">
    <property type="match status" value="1"/>
</dbReference>
<dbReference type="PANTHER" id="PTHR43792">
    <property type="entry name" value="GNAT FAMILY, PUTATIVE (AFU_ORTHOLOGUE AFUA_3G00765)-RELATED-RELATED"/>
    <property type="match status" value="1"/>
</dbReference>
<comment type="similarity">
    <text evidence="3">Belongs to the acetyltransferase family. RimJ subfamily.</text>
</comment>
<name>A0A940IFM3_9BACT</name>
<dbReference type="PROSITE" id="PS51186">
    <property type="entry name" value="GNAT"/>
    <property type="match status" value="1"/>
</dbReference>
<comment type="caution">
    <text evidence="5">The sequence shown here is derived from an EMBL/GenBank/DDBJ whole genome shotgun (WGS) entry which is preliminary data.</text>
</comment>
<feature type="domain" description="N-acetyltransferase" evidence="4">
    <location>
        <begin position="13"/>
        <end position="172"/>
    </location>
</feature>
<proteinExistence type="inferred from homology"/>
<dbReference type="AlphaFoldDB" id="A0A940IFM3"/>
<accession>A0A940IFM3</accession>
<dbReference type="GO" id="GO:0016747">
    <property type="term" value="F:acyltransferase activity, transferring groups other than amino-acyl groups"/>
    <property type="evidence" value="ECO:0007669"/>
    <property type="project" value="InterPro"/>
</dbReference>
<reference evidence="5" key="2">
    <citation type="journal article" date="2021" name="PeerJ">
        <title>Extensive microbial diversity within the chicken gut microbiome revealed by metagenomics and culture.</title>
        <authorList>
            <person name="Gilroy R."/>
            <person name="Ravi A."/>
            <person name="Getino M."/>
            <person name="Pursley I."/>
            <person name="Horton D.L."/>
            <person name="Alikhan N.F."/>
            <person name="Baker D."/>
            <person name="Gharbi K."/>
            <person name="Hall N."/>
            <person name="Watson M."/>
            <person name="Adriaenssens E.M."/>
            <person name="Foster-Nyarko E."/>
            <person name="Jarju S."/>
            <person name="Secka A."/>
            <person name="Antonio M."/>
            <person name="Oren A."/>
            <person name="Chaudhuri R.R."/>
            <person name="La Ragione R."/>
            <person name="Hildebrand F."/>
            <person name="Pallen M.J."/>
        </authorList>
    </citation>
    <scope>NUCLEOTIDE SEQUENCE</scope>
    <source>
        <strain evidence="5">3924</strain>
    </source>
</reference>
<sequence length="188" mass="21724">MEENTLQLATERLIMRAWQESDAESLYKYAKDPDIGTAAGWPPHSSVEESLNVIRTVFSAPEIYAVVLKSTGEPVGCIGIVARNVQHCAEIQDDEAEIGYWIGKPYWGQGLTPEAVRRLLRRCFEELEMKAVWCGHYDGNSKSRRVMEKCGFRFHHTEREDAQPQEEARTVHFMRMIREEWESNQNSF</sequence>
<evidence type="ECO:0000256" key="2">
    <source>
        <dbReference type="ARBA" id="ARBA00023315"/>
    </source>
</evidence>
<reference evidence="5" key="1">
    <citation type="submission" date="2020-10" db="EMBL/GenBank/DDBJ databases">
        <authorList>
            <person name="Gilroy R."/>
        </authorList>
    </citation>
    <scope>NUCLEOTIDE SEQUENCE</scope>
    <source>
        <strain evidence="5">3924</strain>
    </source>
</reference>
<dbReference type="EMBL" id="JADIMV010000160">
    <property type="protein sequence ID" value="MBO8440805.1"/>
    <property type="molecule type" value="Genomic_DNA"/>
</dbReference>
<protein>
    <submittedName>
        <fullName evidence="5">GNAT family N-acetyltransferase</fullName>
    </submittedName>
</protein>
<evidence type="ECO:0000313" key="5">
    <source>
        <dbReference type="EMBL" id="MBO8440805.1"/>
    </source>
</evidence>
<evidence type="ECO:0000256" key="1">
    <source>
        <dbReference type="ARBA" id="ARBA00022679"/>
    </source>
</evidence>
<evidence type="ECO:0000259" key="4">
    <source>
        <dbReference type="PROSITE" id="PS51186"/>
    </source>
</evidence>
<dbReference type="InterPro" id="IPR051531">
    <property type="entry name" value="N-acetyltransferase"/>
</dbReference>
<dbReference type="InterPro" id="IPR000182">
    <property type="entry name" value="GNAT_dom"/>
</dbReference>